<dbReference type="EMBL" id="SLTU01000003">
    <property type="protein sequence ID" value="TDA71553.1"/>
    <property type="molecule type" value="Genomic_DNA"/>
</dbReference>
<reference evidence="9 10" key="3">
    <citation type="journal article" date="2019" name="Nat. Microbiol.">
        <title>Genomic variation and strain-specific functional adaptation in the human gut microbiome during early life.</title>
        <authorList>
            <person name="Vatanen T."/>
            <person name="Plichta D.R."/>
            <person name="Somani J."/>
            <person name="Munch P.C."/>
            <person name="Arthur T.D."/>
            <person name="Hall A.B."/>
            <person name="Rudolf S."/>
            <person name="Oakeley E.J."/>
            <person name="Ke X."/>
            <person name="Young R.A."/>
            <person name="Haiser H.J."/>
            <person name="Kolde R."/>
            <person name="Yassour M."/>
            <person name="Luopajarvi K."/>
            <person name="Siljander H."/>
            <person name="Virtanen S.M."/>
            <person name="Ilonen J."/>
            <person name="Uibo R."/>
            <person name="Tillmann V."/>
            <person name="Mokurov S."/>
            <person name="Dorshakova N."/>
            <person name="Porter J.A."/>
            <person name="McHardy A.C."/>
            <person name="Lahdesmaki H."/>
            <person name="Vlamakis H."/>
            <person name="Huttenhower C."/>
            <person name="Knip M."/>
            <person name="Xavier R.J."/>
        </authorList>
    </citation>
    <scope>NUCLEOTIDE SEQUENCE [LARGE SCALE GENOMIC DNA]</scope>
    <source>
        <strain evidence="6 9">RJX1047</strain>
        <strain evidence="7 10">RJX1052</strain>
    </source>
</reference>
<dbReference type="EMBL" id="VVZA01000004">
    <property type="protein sequence ID" value="KAA5406570.1"/>
    <property type="molecule type" value="Genomic_DNA"/>
</dbReference>
<evidence type="ECO:0000313" key="8">
    <source>
        <dbReference type="Proteomes" id="UP000283678"/>
    </source>
</evidence>
<organism evidence="1 14">
    <name type="scientific">Phocaeicola dorei</name>
    <dbReference type="NCBI Taxonomy" id="357276"/>
    <lineage>
        <taxon>Bacteria</taxon>
        <taxon>Pseudomonadati</taxon>
        <taxon>Bacteroidota</taxon>
        <taxon>Bacteroidia</taxon>
        <taxon>Bacteroidales</taxon>
        <taxon>Bacteroidaceae</taxon>
        <taxon>Phocaeicola</taxon>
    </lineage>
</organism>
<dbReference type="Proteomes" id="UP000481700">
    <property type="component" value="Unassembled WGS sequence"/>
</dbReference>
<evidence type="ECO:0000313" key="12">
    <source>
        <dbReference type="Proteomes" id="UP000441162"/>
    </source>
</evidence>
<evidence type="ECO:0000313" key="6">
    <source>
        <dbReference type="EMBL" id="TDA71553.1"/>
    </source>
</evidence>
<dbReference type="EMBL" id="VVZV01000006">
    <property type="protein sequence ID" value="KAA5321782.1"/>
    <property type="molecule type" value="Genomic_DNA"/>
</dbReference>
<evidence type="ECO:0000313" key="3">
    <source>
        <dbReference type="EMBL" id="KAA5399722.1"/>
    </source>
</evidence>
<dbReference type="EMBL" id="VVYY01000004">
    <property type="protein sequence ID" value="KAA5399722.1"/>
    <property type="molecule type" value="Genomic_DNA"/>
</dbReference>
<dbReference type="EMBL" id="VVZB01000005">
    <property type="protein sequence ID" value="KAA5382645.1"/>
    <property type="molecule type" value="Genomic_DNA"/>
</dbReference>
<dbReference type="EMBL" id="SLTX01000002">
    <property type="protein sequence ID" value="TDB03874.1"/>
    <property type="molecule type" value="Genomic_DNA"/>
</dbReference>
<evidence type="ECO:0000313" key="2">
    <source>
        <dbReference type="EMBL" id="KAA5382645.1"/>
    </source>
</evidence>
<evidence type="ECO:0000313" key="4">
    <source>
        <dbReference type="EMBL" id="KAA5406570.1"/>
    </source>
</evidence>
<name>A0A076J1D9_9BACT</name>
<dbReference type="Proteomes" id="UP000294527">
    <property type="component" value="Unassembled WGS sequence"/>
</dbReference>
<dbReference type="EMBL" id="QRZL01000011">
    <property type="protein sequence ID" value="RGV75717.1"/>
    <property type="molecule type" value="Genomic_DNA"/>
</dbReference>
<protein>
    <submittedName>
        <fullName evidence="1">Uncharacterized protein</fullName>
    </submittedName>
</protein>
<dbReference type="AlphaFoldDB" id="A0A076J1D9"/>
<evidence type="ECO:0000313" key="13">
    <source>
        <dbReference type="Proteomes" id="UP000481616"/>
    </source>
</evidence>
<dbReference type="KEGG" id="bdo:EL88_23605"/>
<accession>A0A076J1D9</accession>
<evidence type="ECO:0000313" key="14">
    <source>
        <dbReference type="Proteomes" id="UP000481700"/>
    </source>
</evidence>
<dbReference type="Proteomes" id="UP000347681">
    <property type="component" value="Unassembled WGS sequence"/>
</dbReference>
<comment type="caution">
    <text evidence="1">The sequence shown here is derived from an EMBL/GenBank/DDBJ whole genome shotgun (WGS) entry which is preliminary data.</text>
</comment>
<reference evidence="5 8" key="1">
    <citation type="submission" date="2018-08" db="EMBL/GenBank/DDBJ databases">
        <title>A genome reference for cultivated species of the human gut microbiota.</title>
        <authorList>
            <person name="Zou Y."/>
            <person name="Xue W."/>
            <person name="Luo G."/>
        </authorList>
    </citation>
    <scope>NUCLEOTIDE SEQUENCE [LARGE SCALE GENOMIC DNA]</scope>
    <source>
        <strain evidence="5 8">AF14-1AC</strain>
    </source>
</reference>
<proteinExistence type="predicted"/>
<evidence type="ECO:0000313" key="7">
    <source>
        <dbReference type="EMBL" id="TDB03874.1"/>
    </source>
</evidence>
<sequence>MIALSDQLILLHVRGIESSIFIDCFLFKAVQKYIKPLKDRQKTGGFYIFFKNVIGKQYPKKIAPFLKDAIRLHKCTKDPII</sequence>
<evidence type="ECO:0000313" key="5">
    <source>
        <dbReference type="EMBL" id="RGV75717.1"/>
    </source>
</evidence>
<dbReference type="KEGG" id="bdh:GV66_04045"/>
<dbReference type="Proteomes" id="UP000441162">
    <property type="component" value="Unassembled WGS sequence"/>
</dbReference>
<dbReference type="Proteomes" id="UP000294834">
    <property type="component" value="Unassembled WGS sequence"/>
</dbReference>
<reference evidence="11 12" key="2">
    <citation type="journal article" date="2019" name="Nat. Med.">
        <title>A library of human gut bacterial isolates paired with longitudinal multiomics data enables mechanistic microbiome research.</title>
        <authorList>
            <person name="Poyet M."/>
            <person name="Groussin M."/>
            <person name="Gibbons S.M."/>
            <person name="Avila-Pacheco J."/>
            <person name="Jiang X."/>
            <person name="Kearney S.M."/>
            <person name="Perrotta A.R."/>
            <person name="Berdy B."/>
            <person name="Zhao S."/>
            <person name="Lieberman T.D."/>
            <person name="Swanson P.K."/>
            <person name="Smith M."/>
            <person name="Roesemann S."/>
            <person name="Alexander J.E."/>
            <person name="Rich S.A."/>
            <person name="Livny J."/>
            <person name="Vlamakis H."/>
            <person name="Clish C."/>
            <person name="Bullock K."/>
            <person name="Deik A."/>
            <person name="Scott J."/>
            <person name="Pierce K.A."/>
            <person name="Xavier R.J."/>
            <person name="Alm E.J."/>
        </authorList>
    </citation>
    <scope>NUCLEOTIDE SEQUENCE [LARGE SCALE GENOMIC DNA]</scope>
    <source>
        <strain evidence="3 13">BIOML-A1</strain>
        <strain evidence="1 14">BIOML-A25</strain>
        <strain evidence="4 12">BIOML-A4</strain>
        <strain evidence="2 11">BIOML-A5</strain>
    </source>
</reference>
<dbReference type="Proteomes" id="UP000283678">
    <property type="component" value="Unassembled WGS sequence"/>
</dbReference>
<evidence type="ECO:0000313" key="11">
    <source>
        <dbReference type="Proteomes" id="UP000347681"/>
    </source>
</evidence>
<dbReference type="Proteomes" id="UP000481616">
    <property type="component" value="Unassembled WGS sequence"/>
</dbReference>
<gene>
    <name evidence="5" type="ORF">DWW04_12030</name>
    <name evidence="6" type="ORF">E1I98_21955</name>
    <name evidence="7" type="ORF">E1J06_22245</name>
    <name evidence="4" type="ORF">F2Y51_06880</name>
    <name evidence="3" type="ORF">F2Y58_06265</name>
    <name evidence="2" type="ORF">F2Y61_11860</name>
    <name evidence="1" type="ORF">F2Z07_06710</name>
</gene>
<evidence type="ECO:0000313" key="9">
    <source>
        <dbReference type="Proteomes" id="UP000294527"/>
    </source>
</evidence>
<evidence type="ECO:0000313" key="1">
    <source>
        <dbReference type="EMBL" id="KAA5321782.1"/>
    </source>
</evidence>
<evidence type="ECO:0000313" key="10">
    <source>
        <dbReference type="Proteomes" id="UP000294834"/>
    </source>
</evidence>